<evidence type="ECO:0000256" key="1">
    <source>
        <dbReference type="SAM" id="MobiDB-lite"/>
    </source>
</evidence>
<dbReference type="EMBL" id="JXTC01000425">
    <property type="protein sequence ID" value="PON54969.1"/>
    <property type="molecule type" value="Genomic_DNA"/>
</dbReference>
<dbReference type="Proteomes" id="UP000237000">
    <property type="component" value="Unassembled WGS sequence"/>
</dbReference>
<feature type="compositionally biased region" description="Basic and acidic residues" evidence="1">
    <location>
        <begin position="61"/>
        <end position="71"/>
    </location>
</feature>
<gene>
    <name evidence="2" type="ORF">TorRG33x02_300880</name>
</gene>
<evidence type="ECO:0000313" key="3">
    <source>
        <dbReference type="Proteomes" id="UP000237000"/>
    </source>
</evidence>
<evidence type="ECO:0000313" key="2">
    <source>
        <dbReference type="EMBL" id="PON54969.1"/>
    </source>
</evidence>
<feature type="compositionally biased region" description="Basic and acidic residues" evidence="1">
    <location>
        <begin position="79"/>
        <end position="92"/>
    </location>
</feature>
<organism evidence="2 3">
    <name type="scientific">Trema orientale</name>
    <name type="common">Charcoal tree</name>
    <name type="synonym">Celtis orientalis</name>
    <dbReference type="NCBI Taxonomy" id="63057"/>
    <lineage>
        <taxon>Eukaryota</taxon>
        <taxon>Viridiplantae</taxon>
        <taxon>Streptophyta</taxon>
        <taxon>Embryophyta</taxon>
        <taxon>Tracheophyta</taxon>
        <taxon>Spermatophyta</taxon>
        <taxon>Magnoliopsida</taxon>
        <taxon>eudicotyledons</taxon>
        <taxon>Gunneridae</taxon>
        <taxon>Pentapetalae</taxon>
        <taxon>rosids</taxon>
        <taxon>fabids</taxon>
        <taxon>Rosales</taxon>
        <taxon>Cannabaceae</taxon>
        <taxon>Trema</taxon>
    </lineage>
</organism>
<keyword evidence="3" id="KW-1185">Reference proteome</keyword>
<dbReference type="InParanoid" id="A0A2P5C1T1"/>
<sequence length="113" mass="13190">IIEHEDGEVKTLISRDVTSKESKLYNNTIKSDPKHTECAISTESMELEVELSDVEANSNDLNKEKQLRETKAPQNQQRQSRDQLKTEEKYTENYRVARNTEEANKTTTKVWFQ</sequence>
<reference evidence="3" key="1">
    <citation type="submission" date="2016-06" db="EMBL/GenBank/DDBJ databases">
        <title>Parallel loss of symbiosis genes in relatives of nitrogen-fixing non-legume Parasponia.</title>
        <authorList>
            <person name="Van Velzen R."/>
            <person name="Holmer R."/>
            <person name="Bu F."/>
            <person name="Rutten L."/>
            <person name="Van Zeijl A."/>
            <person name="Liu W."/>
            <person name="Santuari L."/>
            <person name="Cao Q."/>
            <person name="Sharma T."/>
            <person name="Shen D."/>
            <person name="Roswanjaya Y."/>
            <person name="Wardhani T."/>
            <person name="Kalhor M.S."/>
            <person name="Jansen J."/>
            <person name="Van den Hoogen J."/>
            <person name="Gungor B."/>
            <person name="Hartog M."/>
            <person name="Hontelez J."/>
            <person name="Verver J."/>
            <person name="Yang W.-C."/>
            <person name="Schijlen E."/>
            <person name="Repin R."/>
            <person name="Schilthuizen M."/>
            <person name="Schranz E."/>
            <person name="Heidstra R."/>
            <person name="Miyata K."/>
            <person name="Fedorova E."/>
            <person name="Kohlen W."/>
            <person name="Bisseling T."/>
            <person name="Smit S."/>
            <person name="Geurts R."/>
        </authorList>
    </citation>
    <scope>NUCLEOTIDE SEQUENCE [LARGE SCALE GENOMIC DNA]</scope>
    <source>
        <strain evidence="3">cv. RG33-2</strain>
    </source>
</reference>
<dbReference type="AlphaFoldDB" id="A0A2P5C1T1"/>
<dbReference type="OrthoDB" id="10391791at2759"/>
<feature type="region of interest" description="Disordered" evidence="1">
    <location>
        <begin position="49"/>
        <end position="113"/>
    </location>
</feature>
<comment type="caution">
    <text evidence="2">The sequence shown here is derived from an EMBL/GenBank/DDBJ whole genome shotgun (WGS) entry which is preliminary data.</text>
</comment>
<accession>A0A2P5C1T1</accession>
<protein>
    <submittedName>
        <fullName evidence="2">Uncharacterized protein</fullName>
    </submittedName>
</protein>
<name>A0A2P5C1T1_TREOI</name>
<proteinExistence type="predicted"/>
<feature type="non-terminal residue" evidence="2">
    <location>
        <position position="1"/>
    </location>
</feature>